<dbReference type="GO" id="GO:0006635">
    <property type="term" value="P:fatty acid beta-oxidation"/>
    <property type="evidence" value="ECO:0007669"/>
    <property type="project" value="TreeGrafter"/>
</dbReference>
<comment type="similarity">
    <text evidence="4 15">Belongs to the thiolase-like superfamily. Thiolase family.</text>
</comment>
<dbReference type="GO" id="GO:0005737">
    <property type="term" value="C:cytoplasm"/>
    <property type="evidence" value="ECO:0007669"/>
    <property type="project" value="UniProtKB-ARBA"/>
</dbReference>
<dbReference type="OrthoDB" id="9764638at2"/>
<comment type="subcellular location">
    <subcellularLocation>
        <location evidence="1">Peroxisome</location>
    </subcellularLocation>
</comment>
<dbReference type="RefSeq" id="WP_095521167.1">
    <property type="nucleotide sequence ID" value="NZ_NPKH01000035.1"/>
</dbReference>
<keyword evidence="6" id="KW-0583">PHB biosynthesis</keyword>
<dbReference type="InterPro" id="IPR020617">
    <property type="entry name" value="Thiolase_C"/>
</dbReference>
<evidence type="ECO:0000256" key="11">
    <source>
        <dbReference type="ARBA" id="ARBA00023315"/>
    </source>
</evidence>
<comment type="caution">
    <text evidence="18">The sequence shown here is derived from an EMBL/GenBank/DDBJ whole genome shotgun (WGS) entry which is preliminary data.</text>
</comment>
<comment type="pathway">
    <text evidence="3">Lipid metabolism.</text>
</comment>
<protein>
    <recommendedName>
        <fullName evidence="13">Beta-ketothiolase</fullName>
    </recommendedName>
</protein>
<dbReference type="SUPFAM" id="SSF53901">
    <property type="entry name" value="Thiolase-like"/>
    <property type="match status" value="2"/>
</dbReference>
<evidence type="ECO:0000256" key="8">
    <source>
        <dbReference type="ARBA" id="ARBA00022946"/>
    </source>
</evidence>
<feature type="active site" description="Proton acceptor" evidence="14">
    <location>
        <position position="373"/>
    </location>
</feature>
<dbReference type="PANTHER" id="PTHR43853">
    <property type="entry name" value="3-KETOACYL-COA THIOLASE, PEROXISOMAL"/>
    <property type="match status" value="1"/>
</dbReference>
<evidence type="ECO:0000256" key="5">
    <source>
        <dbReference type="ARBA" id="ARBA00022679"/>
    </source>
</evidence>
<keyword evidence="9" id="KW-0443">Lipid metabolism</keyword>
<evidence type="ECO:0000259" key="17">
    <source>
        <dbReference type="Pfam" id="PF02803"/>
    </source>
</evidence>
<keyword evidence="7" id="KW-0276">Fatty acid metabolism</keyword>
<proteinExistence type="inferred from homology"/>
<dbReference type="PROSITE" id="PS00737">
    <property type="entry name" value="THIOLASE_2"/>
    <property type="match status" value="1"/>
</dbReference>
<dbReference type="InterPro" id="IPR050215">
    <property type="entry name" value="Thiolase-like_sf_Thiolase"/>
</dbReference>
<dbReference type="EMBL" id="NPKH01000035">
    <property type="protein sequence ID" value="PAP92243.1"/>
    <property type="molecule type" value="Genomic_DNA"/>
</dbReference>
<dbReference type="AlphaFoldDB" id="A0A271K8Z3"/>
<evidence type="ECO:0000256" key="6">
    <source>
        <dbReference type="ARBA" id="ARBA00022752"/>
    </source>
</evidence>
<dbReference type="GO" id="GO:0042619">
    <property type="term" value="P:poly-hydroxybutyrate biosynthetic process"/>
    <property type="evidence" value="ECO:0007669"/>
    <property type="project" value="UniProtKB-KW"/>
</dbReference>
<name>A0A271K8Z3_9HYPH</name>
<comment type="pathway">
    <text evidence="2">Biopolymer metabolism; poly-(R)-3-hydroxybutanoate biosynthesis.</text>
</comment>
<evidence type="ECO:0000256" key="12">
    <source>
        <dbReference type="ARBA" id="ARBA00037924"/>
    </source>
</evidence>
<evidence type="ECO:0000256" key="7">
    <source>
        <dbReference type="ARBA" id="ARBA00022832"/>
    </source>
</evidence>
<evidence type="ECO:0000256" key="4">
    <source>
        <dbReference type="ARBA" id="ARBA00010982"/>
    </source>
</evidence>
<evidence type="ECO:0000256" key="10">
    <source>
        <dbReference type="ARBA" id="ARBA00023140"/>
    </source>
</evidence>
<dbReference type="GO" id="GO:0010124">
    <property type="term" value="P:phenylacetate catabolic process"/>
    <property type="evidence" value="ECO:0007669"/>
    <property type="project" value="TreeGrafter"/>
</dbReference>
<feature type="active site" description="Acyl-thioester intermediate" evidence="14">
    <location>
        <position position="90"/>
    </location>
</feature>
<dbReference type="InterPro" id="IPR020615">
    <property type="entry name" value="Thiolase_acyl_enz_int_AS"/>
</dbReference>
<dbReference type="Proteomes" id="UP000215931">
    <property type="component" value="Unassembled WGS sequence"/>
</dbReference>
<evidence type="ECO:0000256" key="9">
    <source>
        <dbReference type="ARBA" id="ARBA00023098"/>
    </source>
</evidence>
<feature type="active site" description="Proton acceptor" evidence="14">
    <location>
        <position position="343"/>
    </location>
</feature>
<feature type="domain" description="Thiolase N-terminal" evidence="16">
    <location>
        <begin position="4"/>
        <end position="256"/>
    </location>
</feature>
<evidence type="ECO:0000256" key="13">
    <source>
        <dbReference type="ARBA" id="ARBA00080155"/>
    </source>
</evidence>
<evidence type="ECO:0000259" key="16">
    <source>
        <dbReference type="Pfam" id="PF00108"/>
    </source>
</evidence>
<evidence type="ECO:0000256" key="14">
    <source>
        <dbReference type="PIRSR" id="PIRSR000429-1"/>
    </source>
</evidence>
<organism evidence="18 19">
    <name type="scientific">Mesorhizobium wenxiniae</name>
    <dbReference type="NCBI Taxonomy" id="2014805"/>
    <lineage>
        <taxon>Bacteria</taxon>
        <taxon>Pseudomonadati</taxon>
        <taxon>Pseudomonadota</taxon>
        <taxon>Alphaproteobacteria</taxon>
        <taxon>Hyphomicrobiales</taxon>
        <taxon>Phyllobacteriaceae</taxon>
        <taxon>Mesorhizobium</taxon>
    </lineage>
</organism>
<dbReference type="InterPro" id="IPR020616">
    <property type="entry name" value="Thiolase_N"/>
</dbReference>
<accession>A0A271K8Z3</accession>
<keyword evidence="8" id="KW-0809">Transit peptide</keyword>
<dbReference type="Pfam" id="PF00108">
    <property type="entry name" value="Thiolase_N"/>
    <property type="match status" value="1"/>
</dbReference>
<keyword evidence="5 15" id="KW-0808">Transferase</keyword>
<dbReference type="GO" id="GO:0003988">
    <property type="term" value="F:acetyl-CoA C-acyltransferase activity"/>
    <property type="evidence" value="ECO:0007669"/>
    <property type="project" value="TreeGrafter"/>
</dbReference>
<dbReference type="InterPro" id="IPR020613">
    <property type="entry name" value="Thiolase_CS"/>
</dbReference>
<feature type="domain" description="Thiolase C-terminal" evidence="17">
    <location>
        <begin position="266"/>
        <end position="385"/>
    </location>
</feature>
<evidence type="ECO:0000256" key="2">
    <source>
        <dbReference type="ARBA" id="ARBA00004683"/>
    </source>
</evidence>
<dbReference type="PROSITE" id="PS00098">
    <property type="entry name" value="THIOLASE_1"/>
    <property type="match status" value="1"/>
</dbReference>
<evidence type="ECO:0000256" key="3">
    <source>
        <dbReference type="ARBA" id="ARBA00005189"/>
    </source>
</evidence>
<comment type="pathway">
    <text evidence="12">Metabolic intermediate biosynthesis; (R)-mevalonate biosynthesis; (R)-mevalonate from acetyl-CoA: step 1/3.</text>
</comment>
<reference evidence="18 19" key="1">
    <citation type="submission" date="2017-08" db="EMBL/GenBank/DDBJ databases">
        <title>Mesorhizobium wenxinae sp. nov., a novel rhizobial species isolated from root nodules of chickpea (Cicer arietinum L.).</title>
        <authorList>
            <person name="Zhang J."/>
        </authorList>
    </citation>
    <scope>NUCLEOTIDE SEQUENCE [LARGE SCALE GENOMIC DNA]</scope>
    <source>
        <strain evidence="19">WYCCWR 10019</strain>
    </source>
</reference>
<evidence type="ECO:0000256" key="1">
    <source>
        <dbReference type="ARBA" id="ARBA00004275"/>
    </source>
</evidence>
<dbReference type="PIRSF" id="PIRSF000429">
    <property type="entry name" value="Ac-CoA_Ac_transf"/>
    <property type="match status" value="1"/>
</dbReference>
<dbReference type="Gene3D" id="3.40.47.10">
    <property type="match status" value="2"/>
</dbReference>
<dbReference type="InterPro" id="IPR002155">
    <property type="entry name" value="Thiolase"/>
</dbReference>
<sequence>MRTVAIVSTARTPVGRAYKGALRAVHPVSLAAHAISHAVARAGIEPGQVEDAIIGCALPEAAAGRNIARLSSIRAGLPTSVAAATVNRECASGLQAIAQVAHRIACGEIDIGVAGGVDSISLVDNEQIRQGWISEPWLKTHKPEIYMPMLHTAEVVAQRYGIRREDQDAYAAQSQRRASAAREAGRFSSEIAPITIDDELYPAGSASVDKDEGIRPGTTEQTLSGLKPILGSEYTVTAGNACQMSDGASACVLADADYAARSGLPVLGIFRGYSVVGCEPNEMGLGPIFAVPPLLRKAGLATSDIDLWELNEAFAAQVLPCQHRLEIPSERLNVNGGAIALGHPYGMTGARLTGHGVIELSRRGGKYLVVTMCVGGGMGAGALFEAGSGRDARKN</sequence>
<keyword evidence="19" id="KW-1185">Reference proteome</keyword>
<dbReference type="InterPro" id="IPR016039">
    <property type="entry name" value="Thiolase-like"/>
</dbReference>
<evidence type="ECO:0000313" key="18">
    <source>
        <dbReference type="EMBL" id="PAP92243.1"/>
    </source>
</evidence>
<keyword evidence="10" id="KW-0576">Peroxisome</keyword>
<evidence type="ECO:0000256" key="15">
    <source>
        <dbReference type="RuleBase" id="RU003557"/>
    </source>
</evidence>
<dbReference type="Pfam" id="PF02803">
    <property type="entry name" value="Thiolase_C"/>
    <property type="match status" value="1"/>
</dbReference>
<dbReference type="FunFam" id="3.40.47.10:FF:000010">
    <property type="entry name" value="Acetyl-CoA acetyltransferase (Thiolase)"/>
    <property type="match status" value="1"/>
</dbReference>
<dbReference type="NCBIfam" id="TIGR01930">
    <property type="entry name" value="AcCoA-C-Actrans"/>
    <property type="match status" value="1"/>
</dbReference>
<gene>
    <name evidence="18" type="ORF">CIT31_27250</name>
</gene>
<evidence type="ECO:0000313" key="19">
    <source>
        <dbReference type="Proteomes" id="UP000215931"/>
    </source>
</evidence>
<dbReference type="PANTHER" id="PTHR43853:SF8">
    <property type="entry name" value="3-KETOACYL-COA THIOLASE, PEROXISOMAL"/>
    <property type="match status" value="1"/>
</dbReference>
<keyword evidence="11 15" id="KW-0012">Acyltransferase</keyword>
<dbReference type="CDD" id="cd00751">
    <property type="entry name" value="thiolase"/>
    <property type="match status" value="1"/>
</dbReference>